<dbReference type="EMBL" id="GG738852">
    <property type="protein sequence ID" value="EFC47964.1"/>
    <property type="molecule type" value="Genomic_DNA"/>
</dbReference>
<gene>
    <name evidence="2" type="ORF">NAEGRDRAFT_78582</name>
</gene>
<dbReference type="KEGG" id="ngr:NAEGRDRAFT_78582"/>
<name>D2V4N9_NAEGR</name>
<feature type="compositionally biased region" description="Polar residues" evidence="1">
    <location>
        <begin position="119"/>
        <end position="131"/>
    </location>
</feature>
<feature type="compositionally biased region" description="Polar residues" evidence="1">
    <location>
        <begin position="143"/>
        <end position="157"/>
    </location>
</feature>
<proteinExistence type="predicted"/>
<feature type="region of interest" description="Disordered" evidence="1">
    <location>
        <begin position="110"/>
        <end position="184"/>
    </location>
</feature>
<dbReference type="GeneID" id="8849591"/>
<dbReference type="OMA" id="NYNEEQW"/>
<organism evidence="3">
    <name type="scientific">Naegleria gruberi</name>
    <name type="common">Amoeba</name>
    <dbReference type="NCBI Taxonomy" id="5762"/>
    <lineage>
        <taxon>Eukaryota</taxon>
        <taxon>Discoba</taxon>
        <taxon>Heterolobosea</taxon>
        <taxon>Tetramitia</taxon>
        <taxon>Eutetramitia</taxon>
        <taxon>Vahlkampfiidae</taxon>
        <taxon>Naegleria</taxon>
    </lineage>
</organism>
<dbReference type="InParanoid" id="D2V4N9"/>
<dbReference type="AlphaFoldDB" id="D2V4N9"/>
<accession>D2V4N9</accession>
<reference evidence="2 3" key="1">
    <citation type="journal article" date="2010" name="Cell">
        <title>The genome of Naegleria gruberi illuminates early eukaryotic versatility.</title>
        <authorList>
            <person name="Fritz-Laylin L.K."/>
            <person name="Prochnik S.E."/>
            <person name="Ginger M.L."/>
            <person name="Dacks J.B."/>
            <person name="Carpenter M.L."/>
            <person name="Field M.C."/>
            <person name="Kuo A."/>
            <person name="Paredez A."/>
            <person name="Chapman J."/>
            <person name="Pham J."/>
            <person name="Shu S."/>
            <person name="Neupane R."/>
            <person name="Cipriano M."/>
            <person name="Mancuso J."/>
            <person name="Tu H."/>
            <person name="Salamov A."/>
            <person name="Lindquist E."/>
            <person name="Shapiro H."/>
            <person name="Lucas S."/>
            <person name="Grigoriev I.V."/>
            <person name="Cande W.Z."/>
            <person name="Fulton C."/>
            <person name="Rokhsar D.S."/>
            <person name="Dawson S.C."/>
        </authorList>
    </citation>
    <scope>NUCLEOTIDE SEQUENCE [LARGE SCALE GENOMIC DNA]</scope>
    <source>
        <strain evidence="2 3">NEG-M</strain>
    </source>
</reference>
<dbReference type="RefSeq" id="XP_002680708.1">
    <property type="nucleotide sequence ID" value="XM_002680662.1"/>
</dbReference>
<feature type="compositionally biased region" description="Basic and acidic residues" evidence="1">
    <location>
        <begin position="158"/>
        <end position="184"/>
    </location>
</feature>
<dbReference type="Proteomes" id="UP000006671">
    <property type="component" value="Unassembled WGS sequence"/>
</dbReference>
<sequence>MSSGAYHVKVKIGNYNEEQWDQQFAKKEAPPRLLGLQHNTYQTTYSTEHSIHNSLDRRKVENLTRSVNVNSLKLRESSKVTDDNQQVFSKAFPGHQPELDHNNKQVLNQERSNEEAYYRSTSAATYSNPRNSPIPKETLTYLPPNQLNEYRKTWTSKQARDMHSEYQREHGSVADKRTAEYNKR</sequence>
<protein>
    <submittedName>
        <fullName evidence="2">Uncharacterized protein</fullName>
    </submittedName>
</protein>
<evidence type="ECO:0000313" key="2">
    <source>
        <dbReference type="EMBL" id="EFC47964.1"/>
    </source>
</evidence>
<keyword evidence="3" id="KW-1185">Reference proteome</keyword>
<dbReference type="OrthoDB" id="10259714at2759"/>
<evidence type="ECO:0000256" key="1">
    <source>
        <dbReference type="SAM" id="MobiDB-lite"/>
    </source>
</evidence>
<dbReference type="VEuPathDB" id="AmoebaDB:NAEGRDRAFT_78582"/>
<evidence type="ECO:0000313" key="3">
    <source>
        <dbReference type="Proteomes" id="UP000006671"/>
    </source>
</evidence>